<dbReference type="Pfam" id="PF02625">
    <property type="entry name" value="XdhC_CoxI"/>
    <property type="match status" value="1"/>
</dbReference>
<keyword evidence="4" id="KW-1185">Reference proteome</keyword>
<protein>
    <submittedName>
        <fullName evidence="3">Xanthine and CO dehydrogenase family maturation factor XdhC/CoxF family protein</fullName>
    </submittedName>
</protein>
<evidence type="ECO:0000259" key="2">
    <source>
        <dbReference type="Pfam" id="PF13478"/>
    </source>
</evidence>
<reference evidence="3 4" key="1">
    <citation type="submission" date="2023-03" db="EMBL/GenBank/DDBJ databases">
        <title>Thalassotalea loyana LMG 22536T draft genome sequence.</title>
        <authorList>
            <person name="Sawabe T."/>
        </authorList>
    </citation>
    <scope>NUCLEOTIDE SEQUENCE [LARGE SCALE GENOMIC DNA]</scope>
    <source>
        <strain evidence="3 4">LMG 22536</strain>
    </source>
</reference>
<dbReference type="Proteomes" id="UP001157134">
    <property type="component" value="Unassembled WGS sequence"/>
</dbReference>
<gene>
    <name evidence="3" type="ORF">tloyanaT_32040</name>
</gene>
<accession>A0ABQ6HFS2</accession>
<dbReference type="RefSeq" id="WP_284300506.1">
    <property type="nucleotide sequence ID" value="NZ_BSSV01000008.1"/>
</dbReference>
<dbReference type="InterPro" id="IPR052698">
    <property type="entry name" value="MoCofactor_Util/Proc"/>
</dbReference>
<sequence length="332" mass="36687">MDNHIESLLEHWLKHKDKCQWILATIIETQGSAYRKAGAMMLINELGQYVGLVSGGCLESDVMRHANECLATGKNKIITYDMQDDNDISWQLGIGCGGMVKILLQPLTQENNFQSLAALHSQLKQGQPARYLVDFTDENTTNELVEANTPSSEQRLLFTLQPRVRLVIFGAGSDAVPLVNMARNLSWHVTLVDSRPSYGRKSIFTNAHSIIKQDFAELASSDVLNQADVAIIMTHNLTLDGQALALCQSLPLSYCGLLGPRHRTERVLRIGKLTFDDLTIPLFNPVGFDIGGELPESIALSMLSQAHACVYQKLDLTTQANVIVKSELKNAI</sequence>
<dbReference type="PANTHER" id="PTHR30388">
    <property type="entry name" value="ALDEHYDE OXIDOREDUCTASE MOLYBDENUM COFACTOR ASSEMBLY PROTEIN"/>
    <property type="match status" value="1"/>
</dbReference>
<dbReference type="PANTHER" id="PTHR30388:SF4">
    <property type="entry name" value="MOLYBDENUM COFACTOR INSERTION CHAPERONE PAOD"/>
    <property type="match status" value="1"/>
</dbReference>
<dbReference type="Gene3D" id="3.40.50.720">
    <property type="entry name" value="NAD(P)-binding Rossmann-like Domain"/>
    <property type="match status" value="1"/>
</dbReference>
<evidence type="ECO:0000259" key="1">
    <source>
        <dbReference type="Pfam" id="PF02625"/>
    </source>
</evidence>
<organism evidence="3 4">
    <name type="scientific">Thalassotalea loyana</name>
    <dbReference type="NCBI Taxonomy" id="280483"/>
    <lineage>
        <taxon>Bacteria</taxon>
        <taxon>Pseudomonadati</taxon>
        <taxon>Pseudomonadota</taxon>
        <taxon>Gammaproteobacteria</taxon>
        <taxon>Alteromonadales</taxon>
        <taxon>Colwelliaceae</taxon>
        <taxon>Thalassotalea</taxon>
    </lineage>
</organism>
<feature type="domain" description="XdhC- CoxI" evidence="1">
    <location>
        <begin position="19"/>
        <end position="81"/>
    </location>
</feature>
<proteinExistence type="predicted"/>
<comment type="caution">
    <text evidence="3">The sequence shown here is derived from an EMBL/GenBank/DDBJ whole genome shotgun (WGS) entry which is preliminary data.</text>
</comment>
<dbReference type="InterPro" id="IPR027051">
    <property type="entry name" value="XdhC_Rossmann_dom"/>
</dbReference>
<feature type="domain" description="XdhC Rossmann" evidence="2">
    <location>
        <begin position="166"/>
        <end position="305"/>
    </location>
</feature>
<dbReference type="EMBL" id="BSSV01000008">
    <property type="protein sequence ID" value="GLX86951.1"/>
    <property type="molecule type" value="Genomic_DNA"/>
</dbReference>
<evidence type="ECO:0000313" key="4">
    <source>
        <dbReference type="Proteomes" id="UP001157134"/>
    </source>
</evidence>
<name>A0ABQ6HFS2_9GAMM</name>
<dbReference type="InterPro" id="IPR003777">
    <property type="entry name" value="XdhC_CoxI"/>
</dbReference>
<evidence type="ECO:0000313" key="3">
    <source>
        <dbReference type="EMBL" id="GLX86951.1"/>
    </source>
</evidence>
<dbReference type="Pfam" id="PF13478">
    <property type="entry name" value="XdhC_C"/>
    <property type="match status" value="1"/>
</dbReference>